<sequence length="37" mass="3734">MRRRIVAAVLTALISVGIGAAITAATAAPASANWYCC</sequence>
<proteinExistence type="predicted"/>
<accession>A0ABT1JXH0</accession>
<dbReference type="Proteomes" id="UP001320766">
    <property type="component" value="Unassembled WGS sequence"/>
</dbReference>
<organism evidence="1 2">
    <name type="scientific">Nonomuraea roseoviolacea subsp. carminata</name>
    <dbReference type="NCBI Taxonomy" id="160689"/>
    <lineage>
        <taxon>Bacteria</taxon>
        <taxon>Bacillati</taxon>
        <taxon>Actinomycetota</taxon>
        <taxon>Actinomycetes</taxon>
        <taxon>Streptosporangiales</taxon>
        <taxon>Streptosporangiaceae</taxon>
        <taxon>Nonomuraea</taxon>
    </lineage>
</organism>
<evidence type="ECO:0000313" key="1">
    <source>
        <dbReference type="EMBL" id="MCP2346463.1"/>
    </source>
</evidence>
<comment type="caution">
    <text evidence="1">The sequence shown here is derived from an EMBL/GenBank/DDBJ whole genome shotgun (WGS) entry which is preliminary data.</text>
</comment>
<dbReference type="EMBL" id="JAMZEC010000001">
    <property type="protein sequence ID" value="MCP2346463.1"/>
    <property type="molecule type" value="Genomic_DNA"/>
</dbReference>
<protein>
    <submittedName>
        <fullName evidence="1">Uncharacterized protein</fullName>
    </submittedName>
</protein>
<name>A0ABT1JXH0_9ACTN</name>
<evidence type="ECO:0000313" key="2">
    <source>
        <dbReference type="Proteomes" id="UP001320766"/>
    </source>
</evidence>
<gene>
    <name evidence="1" type="ORF">HD595_002585</name>
</gene>
<keyword evidence="2" id="KW-1185">Reference proteome</keyword>
<reference evidence="1 2" key="1">
    <citation type="submission" date="2022-06" db="EMBL/GenBank/DDBJ databases">
        <title>Sequencing the genomes of 1000 actinobacteria strains.</title>
        <authorList>
            <person name="Klenk H.-P."/>
        </authorList>
    </citation>
    <scope>NUCLEOTIDE SEQUENCE [LARGE SCALE GENOMIC DNA]</scope>
    <source>
        <strain evidence="1 2">DSM 44170</strain>
    </source>
</reference>